<evidence type="ECO:0000313" key="2">
    <source>
        <dbReference type="Proteomes" id="UP000799764"/>
    </source>
</evidence>
<proteinExistence type="predicted"/>
<dbReference type="Proteomes" id="UP000799764">
    <property type="component" value="Unassembled WGS sequence"/>
</dbReference>
<name>A0A9P4PH46_9PLEO</name>
<organism evidence="1 2">
    <name type="scientific">Karstenula rhodostoma CBS 690.94</name>
    <dbReference type="NCBI Taxonomy" id="1392251"/>
    <lineage>
        <taxon>Eukaryota</taxon>
        <taxon>Fungi</taxon>
        <taxon>Dikarya</taxon>
        <taxon>Ascomycota</taxon>
        <taxon>Pezizomycotina</taxon>
        <taxon>Dothideomycetes</taxon>
        <taxon>Pleosporomycetidae</taxon>
        <taxon>Pleosporales</taxon>
        <taxon>Massarineae</taxon>
        <taxon>Didymosphaeriaceae</taxon>
        <taxon>Karstenula</taxon>
    </lineage>
</organism>
<reference evidence="1" key="1">
    <citation type="journal article" date="2020" name="Stud. Mycol.">
        <title>101 Dothideomycetes genomes: a test case for predicting lifestyles and emergence of pathogens.</title>
        <authorList>
            <person name="Haridas S."/>
            <person name="Albert R."/>
            <person name="Binder M."/>
            <person name="Bloem J."/>
            <person name="Labutti K."/>
            <person name="Salamov A."/>
            <person name="Andreopoulos B."/>
            <person name="Baker S."/>
            <person name="Barry K."/>
            <person name="Bills G."/>
            <person name="Bluhm B."/>
            <person name="Cannon C."/>
            <person name="Castanera R."/>
            <person name="Culley D."/>
            <person name="Daum C."/>
            <person name="Ezra D."/>
            <person name="Gonzalez J."/>
            <person name="Henrissat B."/>
            <person name="Kuo A."/>
            <person name="Liang C."/>
            <person name="Lipzen A."/>
            <person name="Lutzoni F."/>
            <person name="Magnuson J."/>
            <person name="Mondo S."/>
            <person name="Nolan M."/>
            <person name="Ohm R."/>
            <person name="Pangilinan J."/>
            <person name="Park H.-J."/>
            <person name="Ramirez L."/>
            <person name="Alfaro M."/>
            <person name="Sun H."/>
            <person name="Tritt A."/>
            <person name="Yoshinaga Y."/>
            <person name="Zwiers L.-H."/>
            <person name="Turgeon B."/>
            <person name="Goodwin S."/>
            <person name="Spatafora J."/>
            <person name="Crous P."/>
            <person name="Grigoriev I."/>
        </authorList>
    </citation>
    <scope>NUCLEOTIDE SEQUENCE</scope>
    <source>
        <strain evidence="1">CBS 690.94</strain>
    </source>
</reference>
<gene>
    <name evidence="1" type="ORF">P171DRAFT_514006</name>
</gene>
<protein>
    <submittedName>
        <fullName evidence="1">Uncharacterized protein</fullName>
    </submittedName>
</protein>
<comment type="caution">
    <text evidence="1">The sequence shown here is derived from an EMBL/GenBank/DDBJ whole genome shotgun (WGS) entry which is preliminary data.</text>
</comment>
<dbReference type="OrthoDB" id="3549921at2759"/>
<sequence length="171" mass="18626">MAPTQQPWKSVWPPAEKVADQADVIPEGISAEEVTNQRAYGSHASNTKGRIVHLKNYGICPRRGDRTVQGGDGGKGSECLATSDINQHLSLIFVLVPMSLKLYHCPIPSPALCQISLTKFPIGSLIVRSPGGNTELPYHPAIPTSLFPTQRQLHAPPHVIDVRLLRAMYCS</sequence>
<accession>A0A9P4PH46</accession>
<dbReference type="AlphaFoldDB" id="A0A9P4PH46"/>
<keyword evidence="2" id="KW-1185">Reference proteome</keyword>
<evidence type="ECO:0000313" key="1">
    <source>
        <dbReference type="EMBL" id="KAF2444970.1"/>
    </source>
</evidence>
<dbReference type="EMBL" id="MU001500">
    <property type="protein sequence ID" value="KAF2444970.1"/>
    <property type="molecule type" value="Genomic_DNA"/>
</dbReference>